<dbReference type="Proteomes" id="UP000240542">
    <property type="component" value="Unassembled WGS sequence"/>
</dbReference>
<evidence type="ECO:0000256" key="1">
    <source>
        <dbReference type="SAM" id="SignalP"/>
    </source>
</evidence>
<sequence length="132" mass="13065">MKFKPLAVGVATASLLLGSLVTAAPAAAAGYNGVCGKGFRVVNSADIGGKGTVFLTYNGSSGKNCVVTVLANKGKVRADAAVKKASGGPWAKDSGQFAQYAGPVHLAAAGSCVDWGGMIGSTWVVRTGTNCG</sequence>
<reference evidence="2 3" key="1">
    <citation type="submission" date="2018-03" db="EMBL/GenBank/DDBJ databases">
        <title>Genomic Encyclopedia of Archaeal and Bacterial Type Strains, Phase II (KMG-II): from individual species to whole genera.</title>
        <authorList>
            <person name="Goeker M."/>
        </authorList>
    </citation>
    <scope>NUCLEOTIDE SEQUENCE [LARGE SCALE GENOMIC DNA]</scope>
    <source>
        <strain evidence="2 3">DSM 45312</strain>
    </source>
</reference>
<feature type="signal peptide" evidence="1">
    <location>
        <begin position="1"/>
        <end position="28"/>
    </location>
</feature>
<dbReference type="EMBL" id="PYGA01000006">
    <property type="protein sequence ID" value="PSK98119.1"/>
    <property type="molecule type" value="Genomic_DNA"/>
</dbReference>
<proteinExistence type="predicted"/>
<dbReference type="AlphaFoldDB" id="A0A2P8DLM1"/>
<accession>A0A2P8DLM1</accession>
<evidence type="ECO:0000313" key="3">
    <source>
        <dbReference type="Proteomes" id="UP000240542"/>
    </source>
</evidence>
<dbReference type="OrthoDB" id="1099523at2"/>
<organism evidence="2 3">
    <name type="scientific">Murinocardiopsis flavida</name>
    <dbReference type="NCBI Taxonomy" id="645275"/>
    <lineage>
        <taxon>Bacteria</taxon>
        <taxon>Bacillati</taxon>
        <taxon>Actinomycetota</taxon>
        <taxon>Actinomycetes</taxon>
        <taxon>Streptosporangiales</taxon>
        <taxon>Nocardiopsidaceae</taxon>
        <taxon>Murinocardiopsis</taxon>
    </lineage>
</organism>
<feature type="chain" id="PRO_5015128010" description="Spore-associated protein A" evidence="1">
    <location>
        <begin position="29"/>
        <end position="132"/>
    </location>
</feature>
<evidence type="ECO:0000313" key="2">
    <source>
        <dbReference type="EMBL" id="PSK98119.1"/>
    </source>
</evidence>
<gene>
    <name evidence="2" type="ORF">CLV63_106167</name>
</gene>
<evidence type="ECO:0008006" key="4">
    <source>
        <dbReference type="Google" id="ProtNLM"/>
    </source>
</evidence>
<dbReference type="RefSeq" id="WP_106582851.1">
    <property type="nucleotide sequence ID" value="NZ_PYGA01000006.1"/>
</dbReference>
<keyword evidence="3" id="KW-1185">Reference proteome</keyword>
<protein>
    <recommendedName>
        <fullName evidence="4">Spore-associated protein A</fullName>
    </recommendedName>
</protein>
<comment type="caution">
    <text evidence="2">The sequence shown here is derived from an EMBL/GenBank/DDBJ whole genome shotgun (WGS) entry which is preliminary data.</text>
</comment>
<name>A0A2P8DLM1_9ACTN</name>
<keyword evidence="1" id="KW-0732">Signal</keyword>